<dbReference type="SUPFAM" id="SSF47113">
    <property type="entry name" value="Histone-fold"/>
    <property type="match status" value="1"/>
</dbReference>
<evidence type="ECO:0000259" key="2">
    <source>
        <dbReference type="Pfam" id="PF16211"/>
    </source>
</evidence>
<dbReference type="Gene3D" id="1.10.20.10">
    <property type="entry name" value="Histone, subunit A"/>
    <property type="match status" value="1"/>
</dbReference>
<dbReference type="EMBL" id="JACMSC010000015">
    <property type="protein sequence ID" value="KAG6486815.1"/>
    <property type="molecule type" value="Genomic_DNA"/>
</dbReference>
<evidence type="ECO:0000313" key="3">
    <source>
        <dbReference type="EMBL" id="KAG6486815.1"/>
    </source>
</evidence>
<dbReference type="GO" id="GO:0030527">
    <property type="term" value="F:structural constituent of chromatin"/>
    <property type="evidence" value="ECO:0007669"/>
    <property type="project" value="InterPro"/>
</dbReference>
<proteinExistence type="inferred from homology"/>
<accession>A0A8J5KS98</accession>
<keyword evidence="1" id="KW-0539">Nucleus</keyword>
<dbReference type="Proteomes" id="UP000734854">
    <property type="component" value="Unassembled WGS sequence"/>
</dbReference>
<dbReference type="InterPro" id="IPR002119">
    <property type="entry name" value="Histone_H2A"/>
</dbReference>
<keyword evidence="1" id="KW-0158">Chromosome</keyword>
<dbReference type="InterPro" id="IPR032454">
    <property type="entry name" value="Histone_H2A_C"/>
</dbReference>
<dbReference type="Pfam" id="PF16211">
    <property type="entry name" value="Histone_H2A_C"/>
    <property type="match status" value="1"/>
</dbReference>
<organism evidence="3 4">
    <name type="scientific">Zingiber officinale</name>
    <name type="common">Ginger</name>
    <name type="synonym">Amomum zingiber</name>
    <dbReference type="NCBI Taxonomy" id="94328"/>
    <lineage>
        <taxon>Eukaryota</taxon>
        <taxon>Viridiplantae</taxon>
        <taxon>Streptophyta</taxon>
        <taxon>Embryophyta</taxon>
        <taxon>Tracheophyta</taxon>
        <taxon>Spermatophyta</taxon>
        <taxon>Magnoliopsida</taxon>
        <taxon>Liliopsida</taxon>
        <taxon>Zingiberales</taxon>
        <taxon>Zingiberaceae</taxon>
        <taxon>Zingiber</taxon>
    </lineage>
</organism>
<dbReference type="GO" id="GO:0046982">
    <property type="term" value="F:protein heterodimerization activity"/>
    <property type="evidence" value="ECO:0007669"/>
    <property type="project" value="InterPro"/>
</dbReference>
<dbReference type="AlphaFoldDB" id="A0A8J5KS98"/>
<comment type="subunit">
    <text evidence="1">The nucleosome is a histone octamer containing two molecules each of H2A, H2B, H3 and H4 assembled in one H3-H4 heterotetramer and two H2A-H2B heterodimers. The octamer wraps approximately 147 bp of DNA.</text>
</comment>
<feature type="domain" description="Histone H2A C-terminal" evidence="2">
    <location>
        <begin position="97"/>
        <end position="128"/>
    </location>
</feature>
<dbReference type="InterPro" id="IPR009072">
    <property type="entry name" value="Histone-fold"/>
</dbReference>
<name>A0A8J5KS98_ZINOF</name>
<evidence type="ECO:0000313" key="4">
    <source>
        <dbReference type="Proteomes" id="UP000734854"/>
    </source>
</evidence>
<comment type="subcellular location">
    <subcellularLocation>
        <location evidence="1">Nucleus</location>
    </subcellularLocation>
</comment>
<dbReference type="SMART" id="SM00414">
    <property type="entry name" value="H2A"/>
    <property type="match status" value="1"/>
</dbReference>
<keyword evidence="1" id="KW-0544">Nucleosome core</keyword>
<gene>
    <name evidence="3" type="ORF">ZIOFF_055395</name>
</gene>
<dbReference type="PRINTS" id="PR00620">
    <property type="entry name" value="HISTONEH2A"/>
</dbReference>
<comment type="similarity">
    <text evidence="1">Belongs to the histone H2A family.</text>
</comment>
<dbReference type="GO" id="GO:0005634">
    <property type="term" value="C:nucleus"/>
    <property type="evidence" value="ECO:0007669"/>
    <property type="project" value="UniProtKB-SubCell"/>
</dbReference>
<comment type="caution">
    <text evidence="3">The sequence shown here is derived from an EMBL/GenBank/DDBJ whole genome shotgun (WGS) entry which is preliminary data.</text>
</comment>
<dbReference type="GO" id="GO:0003677">
    <property type="term" value="F:DNA binding"/>
    <property type="evidence" value="ECO:0007669"/>
    <property type="project" value="UniProtKB-KW"/>
</dbReference>
<protein>
    <recommendedName>
        <fullName evidence="1">Histone H2A</fullName>
    </recommendedName>
</protein>
<dbReference type="GO" id="GO:0000786">
    <property type="term" value="C:nucleosome"/>
    <property type="evidence" value="ECO:0007669"/>
    <property type="project" value="UniProtKB-KW"/>
</dbReference>
<dbReference type="PANTHER" id="PTHR23430">
    <property type="entry name" value="HISTONE H2A"/>
    <property type="match status" value="1"/>
</dbReference>
<reference evidence="3 4" key="1">
    <citation type="submission" date="2020-08" db="EMBL/GenBank/DDBJ databases">
        <title>Plant Genome Project.</title>
        <authorList>
            <person name="Zhang R.-G."/>
        </authorList>
    </citation>
    <scope>NUCLEOTIDE SEQUENCE [LARGE SCALE GENOMIC DNA]</scope>
    <source>
        <tissue evidence="3">Rhizome</tissue>
    </source>
</reference>
<keyword evidence="4" id="KW-1185">Reference proteome</keyword>
<sequence length="146" mass="15619">MRNLCDAMSSTVAGAVMTKGGYGKSKGTKDVCPSQKAAPSSQWVVSLTTLRWDDMLNALVLACRLRSSAQVNSTLIGNTASDNKKNHIIHLAMKNDEELGKLLASATISNGGVVPDIHPTSLPKKQGGERRVALPDIFIEFMILVP</sequence>
<evidence type="ECO:0000256" key="1">
    <source>
        <dbReference type="RuleBase" id="RU003767"/>
    </source>
</evidence>
<keyword evidence="1" id="KW-0238">DNA-binding</keyword>